<name>A0A4P7NKU0_PYROR</name>
<evidence type="ECO:0000313" key="2">
    <source>
        <dbReference type="Proteomes" id="UP000294847"/>
    </source>
</evidence>
<protein>
    <submittedName>
        <fullName evidence="1">Uncharacterized protein</fullName>
    </submittedName>
</protein>
<sequence>MTEPEATPGGLSQWWPKAPNDKTASLEWRLDVITLLAVIGESSMAEHSQTITASSLCLLPRILPAPQALLKPSRPQRMPQTPAKLTGVHSGVVLETVGFFANIIHPLDKLQPLEFKILHIKHTDLVVKEKKPRAASSWLGNLRKLPRWVSVFRHKREQFELQKELSPMEDENTMATGATTSMDGRRVADPEQGIHRRHTKRDKITDFVSSPGPVNRAERPAVPAALFSPLHILAVFSMLLTAALLVGARFWTDGPATVAVALISLQSSLVGYASWWKPVLMLRTHHHAVPRGDVMIRTREGAFVLILCTEDVARELYTAGTEECRYRVGERWYRFIMGLGTMMLMLSTVLLGNCSWYMQLFVGSSYICLNAMYWAMGMLPRRFFWDLSRYDCKEDTPLELRNAHLTKHQQQQLQGNGGGGGGGSDIIIHDEYEDLPSFTRTLWYAIRVTKKTGWVQRSGAAPMTDEWKEWLREAEEVAQDEEKAKTWRAVHRKMQIIAHDHGCQEPTQIGAAGPGLGDPGKQHAPLSEVQGPAPGSSAVPATDRL</sequence>
<reference evidence="1 2" key="1">
    <citation type="journal article" date="2019" name="Mol. Biol. Evol.">
        <title>Blast fungal genomes show frequent chromosomal changes, gene gains and losses, and effector gene turnover.</title>
        <authorList>
            <person name="Gomez Luciano L.B."/>
            <person name="Jason Tsai I."/>
            <person name="Chuma I."/>
            <person name="Tosa Y."/>
            <person name="Chen Y.H."/>
            <person name="Li J.Y."/>
            <person name="Li M.Y."/>
            <person name="Jade Lu M.Y."/>
            <person name="Nakayashiki H."/>
            <person name="Li W.H."/>
        </authorList>
    </citation>
    <scope>NUCLEOTIDE SEQUENCE [LARGE SCALE GENOMIC DNA]</scope>
    <source>
        <strain evidence="1">MZ5-1-6</strain>
    </source>
</reference>
<dbReference type="EMBL" id="CP034208">
    <property type="protein sequence ID" value="QBZ62682.1"/>
    <property type="molecule type" value="Genomic_DNA"/>
</dbReference>
<gene>
    <name evidence="1" type="ORF">PoMZ_11567</name>
</gene>
<evidence type="ECO:0000313" key="1">
    <source>
        <dbReference type="EMBL" id="QBZ62682.1"/>
    </source>
</evidence>
<organism evidence="1 2">
    <name type="scientific">Pyricularia oryzae</name>
    <name type="common">Rice blast fungus</name>
    <name type="synonym">Magnaporthe oryzae</name>
    <dbReference type="NCBI Taxonomy" id="318829"/>
    <lineage>
        <taxon>Eukaryota</taxon>
        <taxon>Fungi</taxon>
        <taxon>Dikarya</taxon>
        <taxon>Ascomycota</taxon>
        <taxon>Pezizomycotina</taxon>
        <taxon>Sordariomycetes</taxon>
        <taxon>Sordariomycetidae</taxon>
        <taxon>Magnaporthales</taxon>
        <taxon>Pyriculariaceae</taxon>
        <taxon>Pyricularia</taxon>
    </lineage>
</organism>
<dbReference type="VEuPathDB" id="FungiDB:M_BR32_EuGene_00023621"/>
<dbReference type="AlphaFoldDB" id="A0A4P7NKU0"/>
<accession>A0A4P7NKU0</accession>
<proteinExistence type="predicted"/>
<dbReference type="Proteomes" id="UP000294847">
    <property type="component" value="Chromosome 5"/>
</dbReference>